<accession>A0A6J4TY35</accession>
<feature type="non-terminal residue" evidence="2">
    <location>
        <position position="244"/>
    </location>
</feature>
<feature type="region of interest" description="Disordered" evidence="1">
    <location>
        <begin position="1"/>
        <end position="125"/>
    </location>
</feature>
<evidence type="ECO:0000313" key="2">
    <source>
        <dbReference type="EMBL" id="CAA9533396.1"/>
    </source>
</evidence>
<proteinExistence type="predicted"/>
<feature type="region of interest" description="Disordered" evidence="1">
    <location>
        <begin position="182"/>
        <end position="223"/>
    </location>
</feature>
<feature type="non-terminal residue" evidence="2">
    <location>
        <position position="1"/>
    </location>
</feature>
<feature type="compositionally biased region" description="Basic residues" evidence="1">
    <location>
        <begin position="51"/>
        <end position="68"/>
    </location>
</feature>
<name>A0A6J4TY35_9ACTN</name>
<evidence type="ECO:0000256" key="1">
    <source>
        <dbReference type="SAM" id="MobiDB-lite"/>
    </source>
</evidence>
<gene>
    <name evidence="2" type="ORF">AVDCRST_MAG67-4458</name>
</gene>
<dbReference type="EMBL" id="CADCVQ010000178">
    <property type="protein sequence ID" value="CAA9533396.1"/>
    <property type="molecule type" value="Genomic_DNA"/>
</dbReference>
<feature type="compositionally biased region" description="Pro residues" evidence="1">
    <location>
        <begin position="1"/>
        <end position="11"/>
    </location>
</feature>
<organism evidence="2">
    <name type="scientific">uncultured Solirubrobacteraceae bacterium</name>
    <dbReference type="NCBI Taxonomy" id="1162706"/>
    <lineage>
        <taxon>Bacteria</taxon>
        <taxon>Bacillati</taxon>
        <taxon>Actinomycetota</taxon>
        <taxon>Thermoleophilia</taxon>
        <taxon>Solirubrobacterales</taxon>
        <taxon>Solirubrobacteraceae</taxon>
        <taxon>environmental samples</taxon>
    </lineage>
</organism>
<reference evidence="2" key="1">
    <citation type="submission" date="2020-02" db="EMBL/GenBank/DDBJ databases">
        <authorList>
            <person name="Meier V. D."/>
        </authorList>
    </citation>
    <scope>NUCLEOTIDE SEQUENCE</scope>
    <source>
        <strain evidence="2">AVDCRST_MAG67</strain>
    </source>
</reference>
<feature type="compositionally biased region" description="Basic residues" evidence="1">
    <location>
        <begin position="76"/>
        <end position="86"/>
    </location>
</feature>
<sequence>EPPARSLPPTPARNARRAGASRSPGGGVDRMPAAARRALLHRHGGAGPQRRPARQRAHPRGAHPRAPRHAPAADRPHRRPRPGRRGLRADVRLPAADRGPRPRRLRPARHRRLGPAALPGPREPPAVELLQAGGRLRAEPRGAALLLHERRLGGGPRGAARAARRAADRAVCRLVRNARRDRVRAAPPRPRRAHDPRLAGGARRTRSARARDDRGRAARAAQRLPWRRLRRRGAAACRRRRRAA</sequence>
<protein>
    <submittedName>
        <fullName evidence="2">Uncharacterized protein</fullName>
    </submittedName>
</protein>
<feature type="compositionally biased region" description="Basic residues" evidence="1">
    <location>
        <begin position="101"/>
        <end position="113"/>
    </location>
</feature>
<dbReference type="AlphaFoldDB" id="A0A6J4TY35"/>